<dbReference type="InterPro" id="IPR011990">
    <property type="entry name" value="TPR-like_helical_dom_sf"/>
</dbReference>
<dbReference type="PANTHER" id="PTHR45691:SF6">
    <property type="entry name" value="PROTEIN DIAPHANOUS"/>
    <property type="match status" value="1"/>
</dbReference>
<keyword evidence="4" id="KW-1185">Reference proteome</keyword>
<proteinExistence type="predicted"/>
<keyword evidence="1" id="KW-0802">TPR repeat</keyword>
<protein>
    <submittedName>
        <fullName evidence="3">Uncharacterized protein</fullName>
    </submittedName>
</protein>
<sequence>MAGRPPPPPPPPGSPPRRAPWLGGNPYAAESESDGSVSEDDDELSWSRGEKLLTDDGCLTARRLSRPPPPSAQEQPDDPWGDGERDRAPQPLDDYHIDLRCASEESLTPPADEAEASAAPPLPPAADEAEASAAPPLPPAADEAEASAAPPLPPAADEAEAPAAPPLPPAADEAEASPLPPPANPSTAALLSAFRADEAELSRLPWRRVVLRLSAAGVAPSGRLLWHDALRQLEPHAAVRLRCAAARAQEWVGALLAAAGAEACAPPPPPRRGARALCVELAVRARVAVRDLSAEADGSLLLRARRAGGGAAARRADRLRLRLVAAAEAREVCLTVGAAAGELPAVGGVPMDALAAALPHVRRGGEYTLHCRHEGGGQSELAVEVVAHDEQRALLPDGSEVLRELEPGEGSMRAGDEFEVELAAAAADDDGNPTGEEALMDLILSSAAQDGQLCLRSTREAASPAATATVERAVRAMQRESTALLSLASPLRLPAIGEARQLRLRLRRVVRVVRLAVDWPGGAASVRKRCVSPRDMARLEAAAFSPAMFGIASPSAEDQPVQDDFELTLALLLPPADGAPAPAAPPPRVVVATAGACDLGAAWEPLLSSLAFRGEMALFDAPAAAAAQLRRGAEACPPPASPPPEVDAAEWAALAAACGGGAIGALVLRLRPPPDKLAAPPDALLAHLRALRRAAAALFARAEPRRAALKLRRALWTLLELPARPVFHPADDGFTRALLAPPRVFHPRLLPLGEPQLAELWLAAALGLAACALAAGEGRLASLACAAAVREAPASAEARVRLAHALYAERDLDGALDALREAVRLRPAHAEARQLHAHIARLRALLRAREAARRKAAFKTVLR</sequence>
<feature type="region of interest" description="Disordered" evidence="2">
    <location>
        <begin position="1"/>
        <end position="185"/>
    </location>
</feature>
<organism evidence="3 4">
    <name type="scientific">Prymnesium parvum</name>
    <name type="common">Toxic golden alga</name>
    <dbReference type="NCBI Taxonomy" id="97485"/>
    <lineage>
        <taxon>Eukaryota</taxon>
        <taxon>Haptista</taxon>
        <taxon>Haptophyta</taxon>
        <taxon>Prymnesiophyceae</taxon>
        <taxon>Prymnesiales</taxon>
        <taxon>Prymnesiaceae</taxon>
        <taxon>Prymnesium</taxon>
    </lineage>
</organism>
<comment type="caution">
    <text evidence="3">The sequence shown here is derived from an EMBL/GenBank/DDBJ whole genome shotgun (WGS) entry which is preliminary data.</text>
</comment>
<dbReference type="PROSITE" id="PS50005">
    <property type="entry name" value="TPR"/>
    <property type="match status" value="1"/>
</dbReference>
<dbReference type="Gene3D" id="1.25.40.10">
    <property type="entry name" value="Tetratricopeptide repeat domain"/>
    <property type="match status" value="1"/>
</dbReference>
<evidence type="ECO:0000256" key="1">
    <source>
        <dbReference type="PROSITE-ProRule" id="PRU00339"/>
    </source>
</evidence>
<feature type="compositionally biased region" description="Pro residues" evidence="2">
    <location>
        <begin position="1"/>
        <end position="18"/>
    </location>
</feature>
<accession>A0AB34JUS7</accession>
<dbReference type="InterPro" id="IPR051412">
    <property type="entry name" value="Formin_Homology_Diaphanous_sf"/>
</dbReference>
<dbReference type="EMBL" id="JBGBPQ010000005">
    <property type="protein sequence ID" value="KAL1524788.1"/>
    <property type="molecule type" value="Genomic_DNA"/>
</dbReference>
<name>A0AB34JUS7_PRYPA</name>
<dbReference type="GO" id="GO:0030041">
    <property type="term" value="P:actin filament polymerization"/>
    <property type="evidence" value="ECO:0007669"/>
    <property type="project" value="TreeGrafter"/>
</dbReference>
<evidence type="ECO:0000313" key="4">
    <source>
        <dbReference type="Proteomes" id="UP001515480"/>
    </source>
</evidence>
<feature type="compositionally biased region" description="Acidic residues" evidence="2">
    <location>
        <begin position="31"/>
        <end position="44"/>
    </location>
</feature>
<dbReference type="SMART" id="SM00028">
    <property type="entry name" value="TPR"/>
    <property type="match status" value="1"/>
</dbReference>
<reference evidence="3 4" key="1">
    <citation type="journal article" date="2024" name="Science">
        <title>Giant polyketide synthase enzymes in the biosynthesis of giant marine polyether toxins.</title>
        <authorList>
            <person name="Fallon T.R."/>
            <person name="Shende V.V."/>
            <person name="Wierzbicki I.H."/>
            <person name="Pendleton A.L."/>
            <person name="Watervoot N.F."/>
            <person name="Auber R.P."/>
            <person name="Gonzalez D.J."/>
            <person name="Wisecaver J.H."/>
            <person name="Moore B.S."/>
        </authorList>
    </citation>
    <scope>NUCLEOTIDE SEQUENCE [LARGE SCALE GENOMIC DNA]</scope>
    <source>
        <strain evidence="3 4">12B1</strain>
    </source>
</reference>
<feature type="compositionally biased region" description="Basic and acidic residues" evidence="2">
    <location>
        <begin position="82"/>
        <end position="103"/>
    </location>
</feature>
<dbReference type="Proteomes" id="UP001515480">
    <property type="component" value="Unassembled WGS sequence"/>
</dbReference>
<dbReference type="PANTHER" id="PTHR45691">
    <property type="entry name" value="PROTEIN DIAPHANOUS"/>
    <property type="match status" value="1"/>
</dbReference>
<dbReference type="InterPro" id="IPR019734">
    <property type="entry name" value="TPR_rpt"/>
</dbReference>
<feature type="repeat" description="TPR" evidence="1">
    <location>
        <begin position="796"/>
        <end position="829"/>
    </location>
</feature>
<dbReference type="AlphaFoldDB" id="A0AB34JUS7"/>
<gene>
    <name evidence="3" type="ORF">AB1Y20_019669</name>
</gene>
<evidence type="ECO:0000313" key="3">
    <source>
        <dbReference type="EMBL" id="KAL1524788.1"/>
    </source>
</evidence>
<evidence type="ECO:0000256" key="2">
    <source>
        <dbReference type="SAM" id="MobiDB-lite"/>
    </source>
</evidence>
<dbReference type="SUPFAM" id="SSF48452">
    <property type="entry name" value="TPR-like"/>
    <property type="match status" value="1"/>
</dbReference>
<dbReference type="GO" id="GO:0005884">
    <property type="term" value="C:actin filament"/>
    <property type="evidence" value="ECO:0007669"/>
    <property type="project" value="TreeGrafter"/>
</dbReference>